<name>A0A0A0J8I3_9MICO</name>
<evidence type="ECO:0008006" key="3">
    <source>
        <dbReference type="Google" id="ProtNLM"/>
    </source>
</evidence>
<accession>A0A0A0J8I3</accession>
<evidence type="ECO:0000313" key="2">
    <source>
        <dbReference type="Proteomes" id="UP000030002"/>
    </source>
</evidence>
<comment type="caution">
    <text evidence="1">The sequence shown here is derived from an EMBL/GenBank/DDBJ whole genome shotgun (WGS) entry which is preliminary data.</text>
</comment>
<dbReference type="Proteomes" id="UP000030002">
    <property type="component" value="Unassembled WGS sequence"/>
</dbReference>
<dbReference type="Pfam" id="PF11392">
    <property type="entry name" value="AllH"/>
    <property type="match status" value="1"/>
</dbReference>
<gene>
    <name evidence="1" type="ORF">N802_16250</name>
</gene>
<protein>
    <recommendedName>
        <fullName evidence="3">DUF2877 domain-containing protein</fullName>
    </recommendedName>
</protein>
<dbReference type="eggNOG" id="ENOG5033C91">
    <property type="taxonomic scope" value="Bacteria"/>
</dbReference>
<sequence>MDTTIPAAASPLTRDLVAGSRRPAVVLAAFPTALYLILPEHARVLPVVTSDALVLPTSVRLAEPGPRDWGVAPGEAVTLGGDLVALPSHGIRIVRSWRPRRVRTGAPQPVAFDWAPLLAEIGRGEGLTPRADDVLCGALLAARALGIARPARVPAERTTSLSASLLVAAHAGYAVSAVVDHVTSVVAGFADSQATREQILAIGHTSGEALLQGIDLVLDAANTPLLERISS</sequence>
<evidence type="ECO:0000313" key="1">
    <source>
        <dbReference type="EMBL" id="KGN33024.1"/>
    </source>
</evidence>
<reference evidence="1 2" key="1">
    <citation type="submission" date="2013-08" db="EMBL/GenBank/DDBJ databases">
        <title>The genome sequence of Knoellia sinensis.</title>
        <authorList>
            <person name="Zhu W."/>
            <person name="Wang G."/>
        </authorList>
    </citation>
    <scope>NUCLEOTIDE SEQUENCE [LARGE SCALE GENOMIC DNA]</scope>
    <source>
        <strain evidence="1 2">KCTC 19936</strain>
    </source>
</reference>
<dbReference type="STRING" id="1385520.N802_16250"/>
<dbReference type="OrthoDB" id="4871333at2"/>
<dbReference type="AlphaFoldDB" id="A0A0A0J8I3"/>
<dbReference type="RefSeq" id="WP_035914876.1">
    <property type="nucleotide sequence ID" value="NZ_AVPJ01000005.1"/>
</dbReference>
<organism evidence="1 2">
    <name type="scientific">Knoellia sinensis KCTC 19936</name>
    <dbReference type="NCBI Taxonomy" id="1385520"/>
    <lineage>
        <taxon>Bacteria</taxon>
        <taxon>Bacillati</taxon>
        <taxon>Actinomycetota</taxon>
        <taxon>Actinomycetes</taxon>
        <taxon>Micrococcales</taxon>
        <taxon>Intrasporangiaceae</taxon>
        <taxon>Knoellia</taxon>
    </lineage>
</organism>
<keyword evidence="2" id="KW-1185">Reference proteome</keyword>
<proteinExistence type="predicted"/>
<dbReference type="InterPro" id="IPR021530">
    <property type="entry name" value="AllH-like"/>
</dbReference>
<dbReference type="EMBL" id="AVPJ01000005">
    <property type="protein sequence ID" value="KGN33024.1"/>
    <property type="molecule type" value="Genomic_DNA"/>
</dbReference>